<dbReference type="Proteomes" id="UP000239203">
    <property type="component" value="Unassembled WGS sequence"/>
</dbReference>
<protein>
    <submittedName>
        <fullName evidence="1">Uncharacterized protein</fullName>
    </submittedName>
</protein>
<dbReference type="EMBL" id="PTIX01000011">
    <property type="protein sequence ID" value="PPK66239.1"/>
    <property type="molecule type" value="Genomic_DNA"/>
</dbReference>
<accession>A0A2S6GLX2</accession>
<gene>
    <name evidence="1" type="ORF">CLV40_111203</name>
</gene>
<proteinExistence type="predicted"/>
<sequence length="56" mass="5842">MGLVAVLVEADGVDAGQRCDGSLVPPRALDPQAQRRQGDQAVKELPQLVLLFGGGE</sequence>
<comment type="caution">
    <text evidence="1">The sequence shown here is derived from an EMBL/GenBank/DDBJ whole genome shotgun (WGS) entry which is preliminary data.</text>
</comment>
<dbReference type="AlphaFoldDB" id="A0A2S6GLX2"/>
<reference evidence="1 2" key="1">
    <citation type="submission" date="2018-02" db="EMBL/GenBank/DDBJ databases">
        <title>Genomic Encyclopedia of Archaeal and Bacterial Type Strains, Phase II (KMG-II): from individual species to whole genera.</title>
        <authorList>
            <person name="Goeker M."/>
        </authorList>
    </citation>
    <scope>NUCLEOTIDE SEQUENCE [LARGE SCALE GENOMIC DNA]</scope>
    <source>
        <strain evidence="1 2">YU 961-1</strain>
    </source>
</reference>
<evidence type="ECO:0000313" key="1">
    <source>
        <dbReference type="EMBL" id="PPK66239.1"/>
    </source>
</evidence>
<evidence type="ECO:0000313" key="2">
    <source>
        <dbReference type="Proteomes" id="UP000239203"/>
    </source>
</evidence>
<keyword evidence="2" id="KW-1185">Reference proteome</keyword>
<name>A0A2S6GLX2_9PSEU</name>
<organism evidence="1 2">
    <name type="scientific">Actinokineospora auranticolor</name>
    <dbReference type="NCBI Taxonomy" id="155976"/>
    <lineage>
        <taxon>Bacteria</taxon>
        <taxon>Bacillati</taxon>
        <taxon>Actinomycetota</taxon>
        <taxon>Actinomycetes</taxon>
        <taxon>Pseudonocardiales</taxon>
        <taxon>Pseudonocardiaceae</taxon>
        <taxon>Actinokineospora</taxon>
    </lineage>
</organism>